<dbReference type="Pfam" id="PF00512">
    <property type="entry name" value="HisKA"/>
    <property type="match status" value="1"/>
</dbReference>
<dbReference type="SUPFAM" id="SSF55874">
    <property type="entry name" value="ATPase domain of HSP90 chaperone/DNA topoisomerase II/histidine kinase"/>
    <property type="match status" value="1"/>
</dbReference>
<proteinExistence type="predicted"/>
<evidence type="ECO:0000313" key="14">
    <source>
        <dbReference type="EMBL" id="GAA2113640.1"/>
    </source>
</evidence>
<evidence type="ECO:0000256" key="4">
    <source>
        <dbReference type="ARBA" id="ARBA00022553"/>
    </source>
</evidence>
<dbReference type="InterPro" id="IPR004358">
    <property type="entry name" value="Sig_transdc_His_kin-like_C"/>
</dbReference>
<dbReference type="EC" id="2.7.13.3" evidence="3"/>
<evidence type="ECO:0000256" key="3">
    <source>
        <dbReference type="ARBA" id="ARBA00012438"/>
    </source>
</evidence>
<dbReference type="InterPro" id="IPR036890">
    <property type="entry name" value="HATPase_C_sf"/>
</dbReference>
<keyword evidence="6 11" id="KW-0812">Transmembrane</keyword>
<dbReference type="PROSITE" id="PS50109">
    <property type="entry name" value="HIS_KIN"/>
    <property type="match status" value="1"/>
</dbReference>
<keyword evidence="10 11" id="KW-0472">Membrane</keyword>
<dbReference type="Gene3D" id="6.10.340.10">
    <property type="match status" value="1"/>
</dbReference>
<evidence type="ECO:0000259" key="12">
    <source>
        <dbReference type="PROSITE" id="PS50109"/>
    </source>
</evidence>
<feature type="domain" description="HAMP" evidence="13">
    <location>
        <begin position="60"/>
        <end position="113"/>
    </location>
</feature>
<dbReference type="CDD" id="cd00082">
    <property type="entry name" value="HisKA"/>
    <property type="match status" value="1"/>
</dbReference>
<keyword evidence="8 11" id="KW-1133">Transmembrane helix</keyword>
<evidence type="ECO:0000256" key="10">
    <source>
        <dbReference type="ARBA" id="ARBA00023136"/>
    </source>
</evidence>
<keyword evidence="7" id="KW-0418">Kinase</keyword>
<feature type="transmembrane region" description="Helical" evidence="11">
    <location>
        <begin position="34"/>
        <end position="59"/>
    </location>
</feature>
<dbReference type="SMART" id="SM00387">
    <property type="entry name" value="HATPase_c"/>
    <property type="match status" value="1"/>
</dbReference>
<dbReference type="InterPro" id="IPR050428">
    <property type="entry name" value="TCS_sensor_his_kinase"/>
</dbReference>
<keyword evidence="15" id="KW-1185">Reference proteome</keyword>
<dbReference type="SMART" id="SM00388">
    <property type="entry name" value="HisKA"/>
    <property type="match status" value="1"/>
</dbReference>
<comment type="catalytic activity">
    <reaction evidence="1">
        <text>ATP + protein L-histidine = ADP + protein N-phospho-L-histidine.</text>
        <dbReference type="EC" id="2.7.13.3"/>
    </reaction>
</comment>
<evidence type="ECO:0000256" key="9">
    <source>
        <dbReference type="ARBA" id="ARBA00023012"/>
    </source>
</evidence>
<evidence type="ECO:0000313" key="15">
    <source>
        <dbReference type="Proteomes" id="UP001500575"/>
    </source>
</evidence>
<name>A0ABP5JAE8_9ACTN</name>
<organism evidence="14 15">
    <name type="scientific">Nocardioides bigeumensis</name>
    <dbReference type="NCBI Taxonomy" id="433657"/>
    <lineage>
        <taxon>Bacteria</taxon>
        <taxon>Bacillati</taxon>
        <taxon>Actinomycetota</taxon>
        <taxon>Actinomycetes</taxon>
        <taxon>Propionibacteriales</taxon>
        <taxon>Nocardioidaceae</taxon>
        <taxon>Nocardioides</taxon>
    </lineage>
</organism>
<dbReference type="EMBL" id="BAAAQQ010000001">
    <property type="protein sequence ID" value="GAA2113640.1"/>
    <property type="molecule type" value="Genomic_DNA"/>
</dbReference>
<dbReference type="InterPro" id="IPR003594">
    <property type="entry name" value="HATPase_dom"/>
</dbReference>
<comment type="caution">
    <text evidence="14">The sequence shown here is derived from an EMBL/GenBank/DDBJ whole genome shotgun (WGS) entry which is preliminary data.</text>
</comment>
<evidence type="ECO:0000256" key="1">
    <source>
        <dbReference type="ARBA" id="ARBA00000085"/>
    </source>
</evidence>
<dbReference type="InterPro" id="IPR003660">
    <property type="entry name" value="HAMP_dom"/>
</dbReference>
<evidence type="ECO:0000256" key="5">
    <source>
        <dbReference type="ARBA" id="ARBA00022679"/>
    </source>
</evidence>
<evidence type="ECO:0000256" key="6">
    <source>
        <dbReference type="ARBA" id="ARBA00022692"/>
    </source>
</evidence>
<keyword evidence="5" id="KW-0808">Transferase</keyword>
<protein>
    <recommendedName>
        <fullName evidence="3">histidine kinase</fullName>
        <ecNumber evidence="3">2.7.13.3</ecNumber>
    </recommendedName>
</protein>
<feature type="domain" description="Histidine kinase" evidence="12">
    <location>
        <begin position="121"/>
        <end position="324"/>
    </location>
</feature>
<dbReference type="InterPro" id="IPR003661">
    <property type="entry name" value="HisK_dim/P_dom"/>
</dbReference>
<evidence type="ECO:0000256" key="11">
    <source>
        <dbReference type="SAM" id="Phobius"/>
    </source>
</evidence>
<dbReference type="Gene3D" id="1.10.287.130">
    <property type="match status" value="1"/>
</dbReference>
<reference evidence="15" key="1">
    <citation type="journal article" date="2019" name="Int. J. Syst. Evol. Microbiol.">
        <title>The Global Catalogue of Microorganisms (GCM) 10K type strain sequencing project: providing services to taxonomists for standard genome sequencing and annotation.</title>
        <authorList>
            <consortium name="The Broad Institute Genomics Platform"/>
            <consortium name="The Broad Institute Genome Sequencing Center for Infectious Disease"/>
            <person name="Wu L."/>
            <person name="Ma J."/>
        </authorList>
    </citation>
    <scope>NUCLEOTIDE SEQUENCE [LARGE SCALE GENOMIC DNA]</scope>
    <source>
        <strain evidence="15">JCM 16021</strain>
    </source>
</reference>
<comment type="subcellular location">
    <subcellularLocation>
        <location evidence="2">Cell membrane</location>
    </subcellularLocation>
</comment>
<keyword evidence="9" id="KW-0902">Two-component regulatory system</keyword>
<gene>
    <name evidence="14" type="ORF">GCM10009843_01530</name>
</gene>
<evidence type="ECO:0000259" key="13">
    <source>
        <dbReference type="PROSITE" id="PS50885"/>
    </source>
</evidence>
<keyword evidence="4" id="KW-0597">Phosphoprotein</keyword>
<evidence type="ECO:0000256" key="8">
    <source>
        <dbReference type="ARBA" id="ARBA00022989"/>
    </source>
</evidence>
<dbReference type="PANTHER" id="PTHR45436">
    <property type="entry name" value="SENSOR HISTIDINE KINASE YKOH"/>
    <property type="match status" value="1"/>
</dbReference>
<dbReference type="SUPFAM" id="SSF47384">
    <property type="entry name" value="Homodimeric domain of signal transducing histidine kinase"/>
    <property type="match status" value="1"/>
</dbReference>
<dbReference type="PROSITE" id="PS50885">
    <property type="entry name" value="HAMP"/>
    <property type="match status" value="1"/>
</dbReference>
<accession>A0ABP5JAE8</accession>
<dbReference type="Gene3D" id="3.30.565.10">
    <property type="entry name" value="Histidine kinase-like ATPase, C-terminal domain"/>
    <property type="match status" value="1"/>
</dbReference>
<dbReference type="InterPro" id="IPR005467">
    <property type="entry name" value="His_kinase_dom"/>
</dbReference>
<dbReference type="PANTHER" id="PTHR45436:SF16">
    <property type="entry name" value="HISTIDINE KINASE"/>
    <property type="match status" value="1"/>
</dbReference>
<dbReference type="InterPro" id="IPR036097">
    <property type="entry name" value="HisK_dim/P_sf"/>
</dbReference>
<evidence type="ECO:0000256" key="2">
    <source>
        <dbReference type="ARBA" id="ARBA00004236"/>
    </source>
</evidence>
<dbReference type="Proteomes" id="UP001500575">
    <property type="component" value="Unassembled WGS sequence"/>
</dbReference>
<dbReference type="PRINTS" id="PR00344">
    <property type="entry name" value="BCTRLSENSOR"/>
</dbReference>
<sequence length="324" mass="34336">MRTKLVAVPFTAHDGVDAVVVVSERLAPHEDAERYTLIVSLLTGALATAAAATIAAWVTTRALQPVSEMARTAADWSERDLSRRFAMGTPTNEITGLAATLDGLLDKVSAAIRSEQRLTSELAHELRTPLTALQGSAELALMQSDLTHSQRETLEEIDMAARRMASTITTLLEVARSEATVMDAASSSIADVVSTVLDTVPLEQLEQFEVDVEVDDQRIAAPARIAVRALAPVVENAVRFADRHISIRSVPSTSGDVVLLVEDDGPGVAGDTQDLFEPGKTYSGGSGAGLGLSIARRMARSAGGELTLVSAGAPTRFELRLPRA</sequence>
<dbReference type="Pfam" id="PF02518">
    <property type="entry name" value="HATPase_c"/>
    <property type="match status" value="1"/>
</dbReference>
<evidence type="ECO:0000256" key="7">
    <source>
        <dbReference type="ARBA" id="ARBA00022777"/>
    </source>
</evidence>